<feature type="transmembrane region" description="Helical" evidence="1">
    <location>
        <begin position="346"/>
        <end position="368"/>
    </location>
</feature>
<reference evidence="2" key="1">
    <citation type="submission" date="2014-05" db="EMBL/GenBank/DDBJ databases">
        <authorList>
            <person name="Jahns A.C."/>
            <person name="Eilers H."/>
            <person name="Alexeyev O.A."/>
        </authorList>
    </citation>
    <scope>NUCLEOTIDE SEQUENCE [LARGE SCALE GENOMIC DNA]</scope>
    <source>
        <strain evidence="2">DSM 20700</strain>
    </source>
</reference>
<feature type="transmembrane region" description="Helical" evidence="1">
    <location>
        <begin position="38"/>
        <end position="59"/>
    </location>
</feature>
<keyword evidence="1" id="KW-0812">Transmembrane</keyword>
<feature type="transmembrane region" description="Helical" evidence="1">
    <location>
        <begin position="375"/>
        <end position="392"/>
    </location>
</feature>
<keyword evidence="1" id="KW-0472">Membrane</keyword>
<feature type="transmembrane region" description="Helical" evidence="1">
    <location>
        <begin position="110"/>
        <end position="139"/>
    </location>
</feature>
<keyword evidence="1" id="KW-1133">Transmembrane helix</keyword>
<gene>
    <name evidence="2" type="ORF">L860_14295</name>
</gene>
<feature type="transmembrane region" description="Helical" evidence="1">
    <location>
        <begin position="79"/>
        <end position="98"/>
    </location>
</feature>
<feature type="transmembrane region" description="Helical" evidence="1">
    <location>
        <begin position="298"/>
        <end position="326"/>
    </location>
</feature>
<dbReference type="AlphaFoldDB" id="A0A9X5LSR2"/>
<evidence type="ECO:0000313" key="2">
    <source>
        <dbReference type="EMBL" id="OCT41827.1"/>
    </source>
</evidence>
<feature type="transmembrane region" description="Helical" evidence="1">
    <location>
        <begin position="222"/>
        <end position="245"/>
    </location>
</feature>
<name>A0A9X5LSR2_9ACTN</name>
<feature type="transmembrane region" description="Helical" evidence="1">
    <location>
        <begin position="251"/>
        <end position="278"/>
    </location>
</feature>
<organism evidence="2">
    <name type="scientific">Cutibacterium granulosum DSM 20700</name>
    <dbReference type="NCBI Taxonomy" id="1160719"/>
    <lineage>
        <taxon>Bacteria</taxon>
        <taxon>Bacillati</taxon>
        <taxon>Actinomycetota</taxon>
        <taxon>Actinomycetes</taxon>
        <taxon>Propionibacteriales</taxon>
        <taxon>Propionibacteriaceae</taxon>
        <taxon>Cutibacterium</taxon>
    </lineage>
</organism>
<proteinExistence type="predicted"/>
<sequence length="543" mass="56765">MMRGVLLWLRHHHVPQCVVVAVIGTLVCGFLTSSDAFIADVAPLWCAALATIPMLFVVIGEDDMDRTSSRSLAARRGVLVAVGAAVIICLAVICYPDGGEFGMETMLRDSLALAGLGAASTVFLPTTAIWVVPLLVAFASSLFAWPLDPTIMHGVWGFLRAPSGWQLTPGVPNLAWLVSAVIGIGGIALGVFRRSDPSSGARQGSKYRTPGGLARGLRRARLFWPVMALNAVIVAWMLFAALPFWGGSVRLLLASIAGSAPFIYLTCAAISGAVASQVRWRTGVVVWERVSPRDATALFWRSTVAAMIPCVIGVLVAVGIAAGVAVGGMAHDGVPVAIIGREIGAGLGSLALILVSAAVTCGCAAALGWFLSGPWVAPVAAVLALGLALGLPKPVQPVGSDHIREYGYTVCTDTRYSRVCTSAPNSGYLPAAAAMVDEIYAESDHPEVLPRRVVVTDGQYMGMHAVPETPATIPVTGLAVSRAVTAPETLSSFDTRDSLAYSMHDWCPGTDLGDVQTLLGINSPDTESATMPTTLRALGRCRG</sequence>
<evidence type="ECO:0000256" key="1">
    <source>
        <dbReference type="SAM" id="Phobius"/>
    </source>
</evidence>
<feature type="transmembrane region" description="Helical" evidence="1">
    <location>
        <begin position="12"/>
        <end position="31"/>
    </location>
</feature>
<comment type="caution">
    <text evidence="2">The sequence shown here is derived from an EMBL/GenBank/DDBJ whole genome shotgun (WGS) entry which is preliminary data.</text>
</comment>
<accession>A0A9X5LSR2</accession>
<dbReference type="EMBL" id="JNBU01000083">
    <property type="protein sequence ID" value="OCT41827.1"/>
    <property type="molecule type" value="Genomic_DNA"/>
</dbReference>
<feature type="transmembrane region" description="Helical" evidence="1">
    <location>
        <begin position="174"/>
        <end position="192"/>
    </location>
</feature>
<protein>
    <submittedName>
        <fullName evidence="2">Uncharacterized protein</fullName>
    </submittedName>
</protein>